<dbReference type="Gene3D" id="3.90.1300.10">
    <property type="entry name" value="Amidase signature (AS) domain"/>
    <property type="match status" value="1"/>
</dbReference>
<keyword evidence="4" id="KW-0378">Hydrolase</keyword>
<accession>A0A3D8JW14</accession>
<feature type="signal peptide" evidence="2">
    <location>
        <begin position="1"/>
        <end position="24"/>
    </location>
</feature>
<reference evidence="4 5" key="1">
    <citation type="submission" date="2018-08" db="EMBL/GenBank/DDBJ databases">
        <title>Paraburkholderia sp. DHOM06 isolated from forest soil.</title>
        <authorList>
            <person name="Gao Z.-H."/>
            <person name="Qiu L.-H."/>
        </authorList>
    </citation>
    <scope>NUCLEOTIDE SEQUENCE [LARGE SCALE GENOMIC DNA]</scope>
    <source>
        <strain evidence="4 5">DHOM06</strain>
    </source>
</reference>
<gene>
    <name evidence="4" type="ORF">DWV00_21230</name>
</gene>
<evidence type="ECO:0000313" key="5">
    <source>
        <dbReference type="Proteomes" id="UP000256838"/>
    </source>
</evidence>
<comment type="caution">
    <text evidence="4">The sequence shown here is derived from an EMBL/GenBank/DDBJ whole genome shotgun (WGS) entry which is preliminary data.</text>
</comment>
<dbReference type="NCBIfam" id="NF006006">
    <property type="entry name" value="PRK08137.1"/>
    <property type="match status" value="1"/>
</dbReference>
<feature type="region of interest" description="Disordered" evidence="1">
    <location>
        <begin position="172"/>
        <end position="194"/>
    </location>
</feature>
<organism evidence="4 5">
    <name type="scientific">Trinickia dinghuensis</name>
    <dbReference type="NCBI Taxonomy" id="2291023"/>
    <lineage>
        <taxon>Bacteria</taxon>
        <taxon>Pseudomonadati</taxon>
        <taxon>Pseudomonadota</taxon>
        <taxon>Betaproteobacteria</taxon>
        <taxon>Burkholderiales</taxon>
        <taxon>Burkholderiaceae</taxon>
        <taxon>Trinickia</taxon>
    </lineage>
</organism>
<keyword evidence="5" id="KW-1185">Reference proteome</keyword>
<name>A0A3D8JW14_9BURK</name>
<evidence type="ECO:0000256" key="2">
    <source>
        <dbReference type="SAM" id="SignalP"/>
    </source>
</evidence>
<dbReference type="PANTHER" id="PTHR42678:SF34">
    <property type="entry name" value="OS04G0183300 PROTEIN"/>
    <property type="match status" value="1"/>
</dbReference>
<proteinExistence type="predicted"/>
<feature type="domain" description="Amidase" evidence="3">
    <location>
        <begin position="58"/>
        <end position="503"/>
    </location>
</feature>
<dbReference type="EC" id="3.5.1.4" evidence="4"/>
<dbReference type="InterPro" id="IPR023631">
    <property type="entry name" value="Amidase_dom"/>
</dbReference>
<dbReference type="PANTHER" id="PTHR42678">
    <property type="entry name" value="AMIDASE"/>
    <property type="match status" value="1"/>
</dbReference>
<dbReference type="InterPro" id="IPR036928">
    <property type="entry name" value="AS_sf"/>
</dbReference>
<dbReference type="Pfam" id="PF01425">
    <property type="entry name" value="Amidase"/>
    <property type="match status" value="1"/>
</dbReference>
<dbReference type="SUPFAM" id="SSF75304">
    <property type="entry name" value="Amidase signature (AS) enzymes"/>
    <property type="match status" value="1"/>
</dbReference>
<dbReference type="Proteomes" id="UP000256838">
    <property type="component" value="Unassembled WGS sequence"/>
</dbReference>
<dbReference type="GO" id="GO:0004040">
    <property type="term" value="F:amidase activity"/>
    <property type="evidence" value="ECO:0007669"/>
    <property type="project" value="UniProtKB-EC"/>
</dbReference>
<protein>
    <submittedName>
        <fullName evidence="4">Amidase</fullName>
        <ecNumber evidence="4">3.5.1.4</ecNumber>
    </submittedName>
</protein>
<evidence type="ECO:0000259" key="3">
    <source>
        <dbReference type="Pfam" id="PF01425"/>
    </source>
</evidence>
<dbReference type="RefSeq" id="WP_115535585.1">
    <property type="nucleotide sequence ID" value="NZ_QRGA01000012.1"/>
</dbReference>
<dbReference type="AlphaFoldDB" id="A0A3D8JW14"/>
<sequence>MQRRRFFASIGLLATAASAQRAMAISATTPGKPSRRSKPEPFMPTEPAAADSSSDALRAAHARIEAIDRKGPRLNSIIELNPDASAIARGLDEERRAGKTRGPLHGVLVAVKDNVATGDAMSTSAGSLALDSVHATRDAHLIGRLREAGAVIVGKTNLSEWANIRSTRATSGWSGRGGLTRNPHALDRNTSGSSSGSAAAVAAGLVPMAVGTETDGSIVSPSSINGVVGLKPTVGRVSRDGIVPISHTQDTAGPIARTVLDAARLLAAMAGPDPRDPATLGAPPPEDYVAALNKDALRGARIGIARAFFTGHDEIDQETERALAQLIVLGAELVDPIDLPKVDYGDAEQAVLLHEFKHDLPLWLATFAPHAPVRDLADLIAFNEAHRDKEMPYFGQELFTQAQALGGLTSDAYLRALDACRKGSRDNGLDRVMREHRLDAIVAPTGGTAWLTDFINGDSAGDGFSTPAAVAGYPHLTVPSGFVRGLPIGLSFVGAPWSEARLLALGYAFEQATAWRRDPSYLASTSVPQMRT</sequence>
<dbReference type="EMBL" id="QRGA01000012">
    <property type="protein sequence ID" value="RDU96796.1"/>
    <property type="molecule type" value="Genomic_DNA"/>
</dbReference>
<dbReference type="OrthoDB" id="9811471at2"/>
<keyword evidence="2" id="KW-0732">Signal</keyword>
<feature type="region of interest" description="Disordered" evidence="1">
    <location>
        <begin position="24"/>
        <end position="54"/>
    </location>
</feature>
<feature type="chain" id="PRO_5017553175" evidence="2">
    <location>
        <begin position="25"/>
        <end position="532"/>
    </location>
</feature>
<evidence type="ECO:0000313" key="4">
    <source>
        <dbReference type="EMBL" id="RDU96796.1"/>
    </source>
</evidence>
<evidence type="ECO:0000256" key="1">
    <source>
        <dbReference type="SAM" id="MobiDB-lite"/>
    </source>
</evidence>